<dbReference type="Pfam" id="PF13653">
    <property type="entry name" value="GDPD_2"/>
    <property type="match status" value="1"/>
</dbReference>
<dbReference type="Gene3D" id="3.20.20.190">
    <property type="entry name" value="Phosphatidylinositol (PI) phosphodiesterase"/>
    <property type="match status" value="1"/>
</dbReference>
<accession>A0A1V9FMF7</accession>
<dbReference type="GO" id="GO:0008081">
    <property type="term" value="F:phosphoric diester hydrolase activity"/>
    <property type="evidence" value="ECO:0007669"/>
    <property type="project" value="InterPro"/>
</dbReference>
<dbReference type="AlphaFoldDB" id="A0A1V9FMF7"/>
<sequence length="266" mass="29924">MHIFGMKKLLLFILLPYSYAFAQPAVYTTANAHSHNDYQQAFPFYAAYNLKYGSIEADVYLNVSDNELLVAHNATDAQQHRTLEELYIKPLAENIQNNKGSVYADTSLKLILMLDVKTEAVPAINKLIDILIKYPALTSCPSLTIMVTGSKPNSATYDAYPSYIWFDGLLSENYNKEVLSRIAVMGDNFINYTKWGGNGELPANDWEKLKKSVAKGHSLGKKVRLWNVPDNFEGWQRLIALGVDYLNTDSIKALAEFLKKNGARNL</sequence>
<dbReference type="InterPro" id="IPR017946">
    <property type="entry name" value="PLC-like_Pdiesterase_TIM-brl"/>
</dbReference>
<evidence type="ECO:0008006" key="4">
    <source>
        <dbReference type="Google" id="ProtNLM"/>
    </source>
</evidence>
<evidence type="ECO:0000313" key="2">
    <source>
        <dbReference type="EMBL" id="OQP59436.1"/>
    </source>
</evidence>
<dbReference type="Proteomes" id="UP000192796">
    <property type="component" value="Unassembled WGS sequence"/>
</dbReference>
<proteinExistence type="predicted"/>
<evidence type="ECO:0000313" key="3">
    <source>
        <dbReference type="Proteomes" id="UP000192796"/>
    </source>
</evidence>
<keyword evidence="1" id="KW-0732">Signal</keyword>
<gene>
    <name evidence="2" type="ORF">A3860_37915</name>
</gene>
<feature type="chain" id="PRO_5012235453" description="Alkaline phosphatase" evidence="1">
    <location>
        <begin position="23"/>
        <end position="266"/>
    </location>
</feature>
<keyword evidence="3" id="KW-1185">Reference proteome</keyword>
<dbReference type="SUPFAM" id="SSF51695">
    <property type="entry name" value="PLC-like phosphodiesterases"/>
    <property type="match status" value="1"/>
</dbReference>
<reference evidence="2 3" key="1">
    <citation type="submission" date="2016-03" db="EMBL/GenBank/DDBJ databases">
        <title>Niastella vici sp. nov., isolated from farmland soil.</title>
        <authorList>
            <person name="Chen L."/>
            <person name="Wang D."/>
            <person name="Yang S."/>
            <person name="Wang G."/>
        </authorList>
    </citation>
    <scope>NUCLEOTIDE SEQUENCE [LARGE SCALE GENOMIC DNA]</scope>
    <source>
        <strain evidence="2 3">DJ57</strain>
    </source>
</reference>
<name>A0A1V9FMF7_9BACT</name>
<dbReference type="GO" id="GO:0006629">
    <property type="term" value="P:lipid metabolic process"/>
    <property type="evidence" value="ECO:0007669"/>
    <property type="project" value="InterPro"/>
</dbReference>
<dbReference type="STRING" id="1703345.A3860_37915"/>
<feature type="signal peptide" evidence="1">
    <location>
        <begin position="1"/>
        <end position="22"/>
    </location>
</feature>
<evidence type="ECO:0000256" key="1">
    <source>
        <dbReference type="SAM" id="SignalP"/>
    </source>
</evidence>
<protein>
    <recommendedName>
        <fullName evidence="4">Alkaline phosphatase</fullName>
    </recommendedName>
</protein>
<comment type="caution">
    <text evidence="2">The sequence shown here is derived from an EMBL/GenBank/DDBJ whole genome shotgun (WGS) entry which is preliminary data.</text>
</comment>
<organism evidence="2 3">
    <name type="scientific">Niastella vici</name>
    <dbReference type="NCBI Taxonomy" id="1703345"/>
    <lineage>
        <taxon>Bacteria</taxon>
        <taxon>Pseudomonadati</taxon>
        <taxon>Bacteroidota</taxon>
        <taxon>Chitinophagia</taxon>
        <taxon>Chitinophagales</taxon>
        <taxon>Chitinophagaceae</taxon>
        <taxon>Niastella</taxon>
    </lineage>
</organism>
<dbReference type="EMBL" id="LVYD01000081">
    <property type="protein sequence ID" value="OQP59436.1"/>
    <property type="molecule type" value="Genomic_DNA"/>
</dbReference>